<dbReference type="Proteomes" id="UP000008864">
    <property type="component" value="Unassembled WGS sequence"/>
</dbReference>
<dbReference type="HOGENOM" id="CLU_1176146_0_0_1"/>
<accession>A0A080WLY7</accession>
<keyword evidence="2" id="KW-1185">Reference proteome</keyword>
<proteinExistence type="predicted"/>
<evidence type="ECO:0000313" key="2">
    <source>
        <dbReference type="Proteomes" id="UP000008864"/>
    </source>
</evidence>
<dbReference type="EMBL" id="GG700657">
    <property type="protein sequence ID" value="KFL62724.1"/>
    <property type="molecule type" value="Genomic_DNA"/>
</dbReference>
<protein>
    <submittedName>
        <fullName evidence="1">Uncharacterized protein</fullName>
    </submittedName>
</protein>
<gene>
    <name evidence="1" type="ORF">TERG_12559</name>
</gene>
<dbReference type="VEuPathDB" id="FungiDB:TERG_12559"/>
<dbReference type="AlphaFoldDB" id="A0A080WLY7"/>
<dbReference type="GeneID" id="71777723"/>
<dbReference type="OrthoDB" id="10569405at2759"/>
<reference evidence="2" key="1">
    <citation type="journal article" date="2012" name="MBio">
        <title>Comparative genome analysis of Trichophyton rubrum and related dermatophytes reveals candidate genes involved in infection.</title>
        <authorList>
            <person name="Martinez D.A."/>
            <person name="Oliver B.G."/>
            <person name="Graeser Y."/>
            <person name="Goldberg J.M."/>
            <person name="Li W."/>
            <person name="Martinez-Rossi N.M."/>
            <person name="Monod M."/>
            <person name="Shelest E."/>
            <person name="Barton R.C."/>
            <person name="Birch E."/>
            <person name="Brakhage A.A."/>
            <person name="Chen Z."/>
            <person name="Gurr S.J."/>
            <person name="Heiman D."/>
            <person name="Heitman J."/>
            <person name="Kosti I."/>
            <person name="Rossi A."/>
            <person name="Saif S."/>
            <person name="Samalova M."/>
            <person name="Saunders C.W."/>
            <person name="Shea T."/>
            <person name="Summerbell R.C."/>
            <person name="Xu J."/>
            <person name="Young S."/>
            <person name="Zeng Q."/>
            <person name="Birren B.W."/>
            <person name="Cuomo C.A."/>
            <person name="White T.C."/>
        </authorList>
    </citation>
    <scope>NUCLEOTIDE SEQUENCE [LARGE SCALE GENOMIC DNA]</scope>
    <source>
        <strain evidence="2">ATCC MYA-4607 / CBS 118892</strain>
    </source>
</reference>
<name>A0A080WLY7_TRIRC</name>
<organism evidence="1 2">
    <name type="scientific">Trichophyton rubrum (strain ATCC MYA-4607 / CBS 118892)</name>
    <name type="common">Athlete's foot fungus</name>
    <dbReference type="NCBI Taxonomy" id="559305"/>
    <lineage>
        <taxon>Eukaryota</taxon>
        <taxon>Fungi</taxon>
        <taxon>Dikarya</taxon>
        <taxon>Ascomycota</taxon>
        <taxon>Pezizomycotina</taxon>
        <taxon>Eurotiomycetes</taxon>
        <taxon>Eurotiomycetidae</taxon>
        <taxon>Onygenales</taxon>
        <taxon>Arthrodermataceae</taxon>
        <taxon>Trichophyton</taxon>
    </lineage>
</organism>
<sequence length="236" mass="25325">MVAFAEGLIESCIHSVPEYWPLMATWITVAVFSASDFDFCFLTSESAESAILIPLERIKTAFPMWLVYRWRSGPEVGSTVAETPLPTIASKSTTAPSRGPSSDIPDSDLAFETMVLPIGCSLVISVNPTISHHSWRRHSFVDHVGSILTSATLDFPIVTVPVLSNITCLIFVAASSAAPPLTKIPCSAPTPVPTMTAVGVLRPSAQGHAKTMTDIQIFRHTINVPPLPSTRKILGG</sequence>
<dbReference type="RefSeq" id="XP_047607263.1">
    <property type="nucleotide sequence ID" value="XM_047751504.1"/>
</dbReference>
<dbReference type="InParanoid" id="A0A080WLY7"/>
<evidence type="ECO:0000313" key="1">
    <source>
        <dbReference type="EMBL" id="KFL62724.1"/>
    </source>
</evidence>